<proteinExistence type="predicted"/>
<dbReference type="AlphaFoldDB" id="A0A1I3TQ86"/>
<keyword evidence="2" id="KW-1185">Reference proteome</keyword>
<dbReference type="PROSITE" id="PS51257">
    <property type="entry name" value="PROKAR_LIPOPROTEIN"/>
    <property type="match status" value="1"/>
</dbReference>
<organism evidence="1 2">
    <name type="scientific">Myroides guanonis</name>
    <dbReference type="NCBI Taxonomy" id="1150112"/>
    <lineage>
        <taxon>Bacteria</taxon>
        <taxon>Pseudomonadati</taxon>
        <taxon>Bacteroidota</taxon>
        <taxon>Flavobacteriia</taxon>
        <taxon>Flavobacteriales</taxon>
        <taxon>Flavobacteriaceae</taxon>
        <taxon>Myroides</taxon>
    </lineage>
</organism>
<dbReference type="Proteomes" id="UP000243887">
    <property type="component" value="Unassembled WGS sequence"/>
</dbReference>
<accession>A0A1I3TQ86</accession>
<evidence type="ECO:0008006" key="3">
    <source>
        <dbReference type="Google" id="ProtNLM"/>
    </source>
</evidence>
<dbReference type="Pfam" id="PF14092">
    <property type="entry name" value="DUF4270"/>
    <property type="match status" value="1"/>
</dbReference>
<dbReference type="OrthoDB" id="1466062at2"/>
<protein>
    <recommendedName>
        <fullName evidence="3">DUF4270 domain-containing protein</fullName>
    </recommendedName>
</protein>
<dbReference type="InterPro" id="IPR025366">
    <property type="entry name" value="DUF4270"/>
</dbReference>
<dbReference type="RefSeq" id="WP_090680231.1">
    <property type="nucleotide sequence ID" value="NZ_FORU01000014.1"/>
</dbReference>
<dbReference type="EMBL" id="FORU01000014">
    <property type="protein sequence ID" value="SFJ71717.1"/>
    <property type="molecule type" value="Genomic_DNA"/>
</dbReference>
<sequence>MNRKNILKGLILSLGILTLQSCDKDFNNLGNGVIGEPNFDIETYTVSDLITYNQSTGENAPNGVESSNLSEINLGVYNNPVFGTTSTSFVTALKFVDLPTEFGKNIKLDSVYIYIPYFSEIEKYDDDSKPVYKLKNSYGNGTFDLKIHQNGYYLYEPNVGGSNDSKHFYSNDKQLIENVKNSFVLNNSQNKTQNSNFTVSNNEIVIYKRDKDGNIIQEGDGDNKKDAVLERLTPGLFTELDKDYFQRLIFDNINQIDEVNSFRNYFRGLYFSVTPNGNQGTQVKLDMSKAKLVIRYSQDKTDKEGKTSREHKVIEYGMDASVPKISFFDDNFNASYVQALSAADKTNGDEKLFLKGGNGSFGVINLFNQNNQEELKKLKEEELMINEAILTIYIDAATMNSNEYEPERLYLYNLDEQKVLIDYASDSQSSNNASIFKSTFGGFIEKGKDENNKKGIRYRFKVTEHIRRLIKQDGNYSPKLALISAKDYDNDGIVTTYKKLKTEISNQPTAVKAIPALEVESPLGTVIYGSNTSDEKKKMRLDIFYTKSKN</sequence>
<evidence type="ECO:0000313" key="1">
    <source>
        <dbReference type="EMBL" id="SFJ71717.1"/>
    </source>
</evidence>
<reference evidence="2" key="1">
    <citation type="submission" date="2016-10" db="EMBL/GenBank/DDBJ databases">
        <authorList>
            <person name="Varghese N."/>
            <person name="Submissions S."/>
        </authorList>
    </citation>
    <scope>NUCLEOTIDE SEQUENCE [LARGE SCALE GENOMIC DNA]</scope>
    <source>
        <strain evidence="2">DSM 26542</strain>
    </source>
</reference>
<name>A0A1I3TQ86_9FLAO</name>
<gene>
    <name evidence="1" type="ORF">SAMN04487893_11424</name>
</gene>
<dbReference type="STRING" id="1150112.SAMN04487893_11424"/>
<evidence type="ECO:0000313" key="2">
    <source>
        <dbReference type="Proteomes" id="UP000243887"/>
    </source>
</evidence>